<organism evidence="4">
    <name type="scientific">marine sediment metagenome</name>
    <dbReference type="NCBI Taxonomy" id="412755"/>
    <lineage>
        <taxon>unclassified sequences</taxon>
        <taxon>metagenomes</taxon>
        <taxon>ecological metagenomes</taxon>
    </lineage>
</organism>
<dbReference type="InterPro" id="IPR010982">
    <property type="entry name" value="Lambda_DNA-bd_dom_sf"/>
</dbReference>
<dbReference type="SUPFAM" id="SSF47413">
    <property type="entry name" value="lambda repressor-like DNA-binding domains"/>
    <property type="match status" value="1"/>
</dbReference>
<feature type="domain" description="HTH cro/C1-type" evidence="2">
    <location>
        <begin position="21"/>
        <end position="76"/>
    </location>
</feature>
<dbReference type="AlphaFoldDB" id="A0A0F9I322"/>
<reference evidence="4" key="1">
    <citation type="journal article" date="2015" name="Nature">
        <title>Complex archaea that bridge the gap between prokaryotes and eukaryotes.</title>
        <authorList>
            <person name="Spang A."/>
            <person name="Saw J.H."/>
            <person name="Jorgensen S.L."/>
            <person name="Zaremba-Niedzwiedzka K."/>
            <person name="Martijn J."/>
            <person name="Lind A.E."/>
            <person name="van Eijk R."/>
            <person name="Schleper C."/>
            <person name="Guy L."/>
            <person name="Ettema T.J."/>
        </authorList>
    </citation>
    <scope>NUCLEOTIDE SEQUENCE</scope>
</reference>
<evidence type="ECO:0000313" key="3">
    <source>
        <dbReference type="EMBL" id="KKL62274.1"/>
    </source>
</evidence>
<dbReference type="PROSITE" id="PS50943">
    <property type="entry name" value="HTH_CROC1"/>
    <property type="match status" value="1"/>
</dbReference>
<comment type="caution">
    <text evidence="4">The sequence shown here is derived from an EMBL/GenBank/DDBJ whole genome shotgun (WGS) entry which is preliminary data.</text>
</comment>
<dbReference type="EMBL" id="LAZR01013433">
    <property type="protein sequence ID" value="KKM21977.1"/>
    <property type="molecule type" value="Genomic_DNA"/>
</dbReference>
<evidence type="ECO:0000259" key="2">
    <source>
        <dbReference type="PROSITE" id="PS50943"/>
    </source>
</evidence>
<dbReference type="GO" id="GO:0003677">
    <property type="term" value="F:DNA binding"/>
    <property type="evidence" value="ECO:0007669"/>
    <property type="project" value="InterPro"/>
</dbReference>
<protein>
    <recommendedName>
        <fullName evidence="2">HTH cro/C1-type domain-containing protein</fullName>
    </recommendedName>
</protein>
<dbReference type="EMBL" id="LAZR01028541">
    <property type="protein sequence ID" value="KKL62274.1"/>
    <property type="molecule type" value="Genomic_DNA"/>
</dbReference>
<evidence type="ECO:0000256" key="1">
    <source>
        <dbReference type="SAM" id="MobiDB-lite"/>
    </source>
</evidence>
<proteinExistence type="predicted"/>
<gene>
    <name evidence="4" type="ORF">LCGC14_1630010</name>
    <name evidence="3" type="ORF">LCGC14_2186820</name>
</gene>
<feature type="region of interest" description="Disordered" evidence="1">
    <location>
        <begin position="48"/>
        <end position="78"/>
    </location>
</feature>
<sequence length="78" mass="8569">MNNNQTAIIQLKLLGYPIVNIRRALNSLTDITQLSIAKNLNTSRQNVTHHINGRGSNDPKIQQGIADSFGVPVGDLFE</sequence>
<name>A0A0F9I322_9ZZZZ</name>
<dbReference type="Gene3D" id="1.10.260.40">
    <property type="entry name" value="lambda repressor-like DNA-binding domains"/>
    <property type="match status" value="1"/>
</dbReference>
<dbReference type="InterPro" id="IPR001387">
    <property type="entry name" value="Cro/C1-type_HTH"/>
</dbReference>
<accession>A0A0F9I322</accession>
<evidence type="ECO:0000313" key="4">
    <source>
        <dbReference type="EMBL" id="KKM21977.1"/>
    </source>
</evidence>
<dbReference type="CDD" id="cd00093">
    <property type="entry name" value="HTH_XRE"/>
    <property type="match status" value="1"/>
</dbReference>